<feature type="transmembrane region" description="Helical" evidence="12">
    <location>
        <begin position="7"/>
        <end position="27"/>
    </location>
</feature>
<organism evidence="15 16">
    <name type="scientific">Paenibacillus tritici</name>
    <dbReference type="NCBI Taxonomy" id="1873425"/>
    <lineage>
        <taxon>Bacteria</taxon>
        <taxon>Bacillati</taxon>
        <taxon>Bacillota</taxon>
        <taxon>Bacilli</taxon>
        <taxon>Bacillales</taxon>
        <taxon>Paenibacillaceae</taxon>
        <taxon>Paenibacillus</taxon>
    </lineage>
</organism>
<reference evidence="15 16" key="1">
    <citation type="submission" date="2020-05" db="EMBL/GenBank/DDBJ databases">
        <title>Paenibacillus glebae, sp. nov., Paenibacillus humi sp. nov., Paenibacillus pedi sp. nov., Paenibacillus terrestris sp. nov. and Paenibacillus terricola sp. nov., isolated from a forest top soil sample.</title>
        <authorList>
            <person name="Qi S."/>
            <person name="Carlier A."/>
            <person name="Cnockaert M."/>
            <person name="Vandamme P."/>
        </authorList>
    </citation>
    <scope>NUCLEOTIDE SEQUENCE [LARGE SCALE GENOMIC DNA]</scope>
    <source>
        <strain evidence="15 16">LMG 29502</strain>
    </source>
</reference>
<name>A0ABX2DZE4_9BACL</name>
<sequence>MSIVRKMILGYILLIFIPVVTFGYYYYSKLYDSVSRQFVESRQKILEQAYSNMKADLARIDSTQRMLQYNPYVTDYLDGSYETDSESIYAYNRYINPVILQSLNISPEIDTFRIYITKQGVLPITDRLLELSALDEQGAEATRMLRPGQGKWILPDSKLEAPPLVFYQNIYNHDFTEIVGLLELRVGSELIRKFYRATGGGDWTALLLPPEGELPEREGILSAVAPSTWARMVSGESQTYFINREVIVNQLFIQELGVRVAVIGKVSEVFRSIRSQEIVMITTFAVLLALLSFAYYTLASTITKRVLRLARHMRNLNDDNLKQSISKEDKPGRKDEISFLTETYNSMLLRMDELINNVHRAELRNKEAAYKVLQAQIKPHFLYNTLETIRMLAESNNDKEVAEISYWFGKLMRYSLSAQEDHTVLSQEIETVVFYLNIHKMRLQKRLTYEVDIAVAAEQMSCPRFILQPLVENSIIHGASVTLRPVHIRIQAAETEDEIRISVSDSGIGIPEDRLQQIHDRLSRGDEVKPQEEEEGGVGLYNVSERIKSFYGGASRLVLESEEGKGTCLTIIIEKGVASDHANLNSRR</sequence>
<keyword evidence="6" id="KW-0808">Transferase</keyword>
<keyword evidence="10" id="KW-0902">Two-component regulatory system</keyword>
<evidence type="ECO:0000259" key="13">
    <source>
        <dbReference type="PROSITE" id="PS50109"/>
    </source>
</evidence>
<keyword evidence="8 15" id="KW-0418">Kinase</keyword>
<evidence type="ECO:0000256" key="6">
    <source>
        <dbReference type="ARBA" id="ARBA00022679"/>
    </source>
</evidence>
<evidence type="ECO:0000256" key="7">
    <source>
        <dbReference type="ARBA" id="ARBA00022741"/>
    </source>
</evidence>
<feature type="transmembrane region" description="Helical" evidence="12">
    <location>
        <begin position="278"/>
        <end position="298"/>
    </location>
</feature>
<evidence type="ECO:0000256" key="3">
    <source>
        <dbReference type="ARBA" id="ARBA00012438"/>
    </source>
</evidence>
<dbReference type="PROSITE" id="PS50109">
    <property type="entry name" value="HIS_KIN"/>
    <property type="match status" value="1"/>
</dbReference>
<keyword evidence="9" id="KW-0067">ATP-binding</keyword>
<evidence type="ECO:0000256" key="8">
    <source>
        <dbReference type="ARBA" id="ARBA00022777"/>
    </source>
</evidence>
<dbReference type="Pfam" id="PF02518">
    <property type="entry name" value="HATPase_c"/>
    <property type="match status" value="1"/>
</dbReference>
<dbReference type="PANTHER" id="PTHR34220">
    <property type="entry name" value="SENSOR HISTIDINE KINASE YPDA"/>
    <property type="match status" value="1"/>
</dbReference>
<dbReference type="InterPro" id="IPR050640">
    <property type="entry name" value="Bact_2-comp_sensor_kinase"/>
</dbReference>
<dbReference type="SMART" id="SM00387">
    <property type="entry name" value="HATPase_c"/>
    <property type="match status" value="1"/>
</dbReference>
<dbReference type="Gene3D" id="6.10.340.10">
    <property type="match status" value="1"/>
</dbReference>
<comment type="subcellular location">
    <subcellularLocation>
        <location evidence="2">Cell membrane</location>
        <topology evidence="2">Multi-pass membrane protein</topology>
    </subcellularLocation>
</comment>
<dbReference type="InterPro" id="IPR003660">
    <property type="entry name" value="HAMP_dom"/>
</dbReference>
<keyword evidence="12" id="KW-1133">Transmembrane helix</keyword>
<keyword evidence="7" id="KW-0547">Nucleotide-binding</keyword>
<dbReference type="Proteomes" id="UP000711047">
    <property type="component" value="Unassembled WGS sequence"/>
</dbReference>
<proteinExistence type="predicted"/>
<keyword evidence="4" id="KW-1003">Cell membrane</keyword>
<accession>A0ABX2DZE4</accession>
<evidence type="ECO:0000259" key="14">
    <source>
        <dbReference type="PROSITE" id="PS50885"/>
    </source>
</evidence>
<dbReference type="InterPro" id="IPR005467">
    <property type="entry name" value="His_kinase_dom"/>
</dbReference>
<dbReference type="SUPFAM" id="SSF55874">
    <property type="entry name" value="ATPase domain of HSP90 chaperone/DNA topoisomerase II/histidine kinase"/>
    <property type="match status" value="1"/>
</dbReference>
<evidence type="ECO:0000256" key="4">
    <source>
        <dbReference type="ARBA" id="ARBA00022475"/>
    </source>
</evidence>
<evidence type="ECO:0000256" key="2">
    <source>
        <dbReference type="ARBA" id="ARBA00004651"/>
    </source>
</evidence>
<keyword evidence="12" id="KW-0812">Transmembrane</keyword>
<dbReference type="SMART" id="SM00304">
    <property type="entry name" value="HAMP"/>
    <property type="match status" value="1"/>
</dbReference>
<feature type="domain" description="HAMP" evidence="14">
    <location>
        <begin position="300"/>
        <end position="356"/>
    </location>
</feature>
<evidence type="ECO:0000256" key="1">
    <source>
        <dbReference type="ARBA" id="ARBA00000085"/>
    </source>
</evidence>
<comment type="caution">
    <text evidence="15">The sequence shown here is derived from an EMBL/GenBank/DDBJ whole genome shotgun (WGS) entry which is preliminary data.</text>
</comment>
<dbReference type="PROSITE" id="PS50885">
    <property type="entry name" value="HAMP"/>
    <property type="match status" value="1"/>
</dbReference>
<dbReference type="Pfam" id="PF00672">
    <property type="entry name" value="HAMP"/>
    <property type="match status" value="1"/>
</dbReference>
<dbReference type="InterPro" id="IPR004358">
    <property type="entry name" value="Sig_transdc_His_kin-like_C"/>
</dbReference>
<dbReference type="RefSeq" id="WP_173140119.1">
    <property type="nucleotide sequence ID" value="NZ_JABMKX010000022.1"/>
</dbReference>
<keyword evidence="11 12" id="KW-0472">Membrane</keyword>
<comment type="catalytic activity">
    <reaction evidence="1">
        <text>ATP + protein L-histidine = ADP + protein N-phospho-L-histidine.</text>
        <dbReference type="EC" id="2.7.13.3"/>
    </reaction>
</comment>
<keyword evidence="5" id="KW-0597">Phosphoprotein</keyword>
<protein>
    <recommendedName>
        <fullName evidence="3">histidine kinase</fullName>
        <ecNumber evidence="3">2.7.13.3</ecNumber>
    </recommendedName>
</protein>
<evidence type="ECO:0000256" key="11">
    <source>
        <dbReference type="ARBA" id="ARBA00023136"/>
    </source>
</evidence>
<dbReference type="PANTHER" id="PTHR34220:SF7">
    <property type="entry name" value="SENSOR HISTIDINE KINASE YPDA"/>
    <property type="match status" value="1"/>
</dbReference>
<dbReference type="EC" id="2.7.13.3" evidence="3"/>
<dbReference type="Pfam" id="PF06580">
    <property type="entry name" value="His_kinase"/>
    <property type="match status" value="1"/>
</dbReference>
<dbReference type="InterPro" id="IPR036890">
    <property type="entry name" value="HATPase_C_sf"/>
</dbReference>
<evidence type="ECO:0000256" key="5">
    <source>
        <dbReference type="ARBA" id="ARBA00022553"/>
    </source>
</evidence>
<gene>
    <name evidence="15" type="ORF">HQN87_28300</name>
</gene>
<keyword evidence="16" id="KW-1185">Reference proteome</keyword>
<evidence type="ECO:0000256" key="9">
    <source>
        <dbReference type="ARBA" id="ARBA00022840"/>
    </source>
</evidence>
<evidence type="ECO:0000313" key="16">
    <source>
        <dbReference type="Proteomes" id="UP000711047"/>
    </source>
</evidence>
<dbReference type="PRINTS" id="PR00344">
    <property type="entry name" value="BCTRLSENSOR"/>
</dbReference>
<feature type="domain" description="Histidine kinase" evidence="13">
    <location>
        <begin position="466"/>
        <end position="577"/>
    </location>
</feature>
<dbReference type="Gene3D" id="3.30.565.10">
    <property type="entry name" value="Histidine kinase-like ATPase, C-terminal domain"/>
    <property type="match status" value="1"/>
</dbReference>
<dbReference type="InterPro" id="IPR010559">
    <property type="entry name" value="Sig_transdc_His_kin_internal"/>
</dbReference>
<dbReference type="EMBL" id="JABMKX010000022">
    <property type="protein sequence ID" value="NQX49231.1"/>
    <property type="molecule type" value="Genomic_DNA"/>
</dbReference>
<evidence type="ECO:0000256" key="10">
    <source>
        <dbReference type="ARBA" id="ARBA00023012"/>
    </source>
</evidence>
<dbReference type="InterPro" id="IPR003594">
    <property type="entry name" value="HATPase_dom"/>
</dbReference>
<evidence type="ECO:0000313" key="15">
    <source>
        <dbReference type="EMBL" id="NQX49231.1"/>
    </source>
</evidence>
<evidence type="ECO:0000256" key="12">
    <source>
        <dbReference type="SAM" id="Phobius"/>
    </source>
</evidence>
<dbReference type="GO" id="GO:0016301">
    <property type="term" value="F:kinase activity"/>
    <property type="evidence" value="ECO:0007669"/>
    <property type="project" value="UniProtKB-KW"/>
</dbReference>